<dbReference type="AlphaFoldDB" id="A0A382SG28"/>
<dbReference type="Gene3D" id="1.20.1560.10">
    <property type="entry name" value="ABC transporter type 1, transmembrane domain"/>
    <property type="match status" value="1"/>
</dbReference>
<feature type="transmembrane region" description="Helical" evidence="4">
    <location>
        <begin position="161"/>
        <end position="180"/>
    </location>
</feature>
<feature type="transmembrane region" description="Helical" evidence="4">
    <location>
        <begin position="134"/>
        <end position="155"/>
    </location>
</feature>
<protein>
    <recommendedName>
        <fullName evidence="5">ABC transmembrane type-1 domain-containing protein</fullName>
    </recommendedName>
</protein>
<evidence type="ECO:0000259" key="5">
    <source>
        <dbReference type="PROSITE" id="PS50929"/>
    </source>
</evidence>
<feature type="transmembrane region" description="Helical" evidence="4">
    <location>
        <begin position="58"/>
        <end position="80"/>
    </location>
</feature>
<accession>A0A382SG28</accession>
<evidence type="ECO:0000256" key="4">
    <source>
        <dbReference type="SAM" id="Phobius"/>
    </source>
</evidence>
<dbReference type="InterPro" id="IPR036640">
    <property type="entry name" value="ABC1_TM_sf"/>
</dbReference>
<evidence type="ECO:0000256" key="1">
    <source>
        <dbReference type="ARBA" id="ARBA00022692"/>
    </source>
</evidence>
<evidence type="ECO:0000313" key="6">
    <source>
        <dbReference type="EMBL" id="SVD08864.1"/>
    </source>
</evidence>
<name>A0A382SG28_9ZZZZ</name>
<dbReference type="Pfam" id="PF00664">
    <property type="entry name" value="ABC_membrane"/>
    <property type="match status" value="1"/>
</dbReference>
<evidence type="ECO:0000256" key="2">
    <source>
        <dbReference type="ARBA" id="ARBA00022989"/>
    </source>
</evidence>
<keyword evidence="1 4" id="KW-0812">Transmembrane</keyword>
<feature type="non-terminal residue" evidence="6">
    <location>
        <position position="1"/>
    </location>
</feature>
<dbReference type="SUPFAM" id="SSF90123">
    <property type="entry name" value="ABC transporter transmembrane region"/>
    <property type="match status" value="1"/>
</dbReference>
<organism evidence="6">
    <name type="scientific">marine metagenome</name>
    <dbReference type="NCBI Taxonomy" id="408172"/>
    <lineage>
        <taxon>unclassified sequences</taxon>
        <taxon>metagenomes</taxon>
        <taxon>ecological metagenomes</taxon>
    </lineage>
</organism>
<proteinExistence type="predicted"/>
<reference evidence="6" key="1">
    <citation type="submission" date="2018-05" db="EMBL/GenBank/DDBJ databases">
        <authorList>
            <person name="Lanie J.A."/>
            <person name="Ng W.-L."/>
            <person name="Kazmierczak K.M."/>
            <person name="Andrzejewski T.M."/>
            <person name="Davidsen T.M."/>
            <person name="Wayne K.J."/>
            <person name="Tettelin H."/>
            <person name="Glass J.I."/>
            <person name="Rusch D."/>
            <person name="Podicherti R."/>
            <person name="Tsui H.-C.T."/>
            <person name="Winkler M.E."/>
        </authorList>
    </citation>
    <scope>NUCLEOTIDE SEQUENCE</scope>
</reference>
<sequence>RQFALTLLVAMTSAVIEMISLGSVLPFIAALVDPDALLDNDIVSRFATPFGITTGDQLILPLTIIFIGLALLAGVVRLGVMWLNVRFSVAAGCDITAEVYRRTLHQPYIVHVSRGTSEVISGILDKATVVSGGVLQPVQTIISATVMVLAVTTTLVLASPLAAIGTLGVFGSSYGIITWLSRRRLTQNGALIAAQETRVLKNLQEGLGGVRDVLLDGSQSIFLESFKSVDRSLRRAIGNNLFVSNSPRSVMEAFGMVIIALLAFLLSGREGGLVTVLPFLGALALGGQRILPGIQHIYGGWAALVANKYRL</sequence>
<dbReference type="EMBL" id="UINC01128856">
    <property type="protein sequence ID" value="SVD08864.1"/>
    <property type="molecule type" value="Genomic_DNA"/>
</dbReference>
<dbReference type="PROSITE" id="PS50929">
    <property type="entry name" value="ABC_TM1F"/>
    <property type="match status" value="1"/>
</dbReference>
<dbReference type="GO" id="GO:0140359">
    <property type="term" value="F:ABC-type transporter activity"/>
    <property type="evidence" value="ECO:0007669"/>
    <property type="project" value="InterPro"/>
</dbReference>
<feature type="domain" description="ABC transmembrane type-1" evidence="5">
    <location>
        <begin position="42"/>
        <end position="265"/>
    </location>
</feature>
<gene>
    <name evidence="6" type="ORF">METZ01_LOCUS361718</name>
</gene>
<keyword evidence="2 4" id="KW-1133">Transmembrane helix</keyword>
<feature type="non-terminal residue" evidence="6">
    <location>
        <position position="311"/>
    </location>
</feature>
<evidence type="ECO:0000256" key="3">
    <source>
        <dbReference type="ARBA" id="ARBA00023136"/>
    </source>
</evidence>
<dbReference type="GO" id="GO:0016020">
    <property type="term" value="C:membrane"/>
    <property type="evidence" value="ECO:0007669"/>
    <property type="project" value="InterPro"/>
</dbReference>
<keyword evidence="3 4" id="KW-0472">Membrane</keyword>
<dbReference type="InterPro" id="IPR011527">
    <property type="entry name" value="ABC1_TM_dom"/>
</dbReference>
<dbReference type="GO" id="GO:0005524">
    <property type="term" value="F:ATP binding"/>
    <property type="evidence" value="ECO:0007669"/>
    <property type="project" value="InterPro"/>
</dbReference>